<protein>
    <submittedName>
        <fullName evidence="4">Cyanate hydratase (Cyanase) (Cyanate hydrolase ) (Cyanate lyase)</fullName>
    </submittedName>
</protein>
<evidence type="ECO:0000313" key="5">
    <source>
        <dbReference type="Proteomes" id="UP001152797"/>
    </source>
</evidence>
<dbReference type="InterPro" id="IPR011990">
    <property type="entry name" value="TPR-like_helical_dom_sf"/>
</dbReference>
<dbReference type="NCBIfam" id="NF002725">
    <property type="entry name" value="PRK02603.1"/>
    <property type="match status" value="1"/>
</dbReference>
<sequence>MGAATQWPLLLLGILLCRLPWTFSSTRPRSLVSMVSMRAADEDGILDGTFKEVASNLVGSMPLPGVEKEAHDAYRVGLNAQTSGDLQMAVRSYAQALRLESDPYDRSYILYNLGLCFAENGEYSKAAKYYLMAVDQNYELCSAWNNLGVLFHAQGMKAERDFRSERADALFAKAAEYWNRAASCSPGTYQDAERWLLQTGRASGDWTLGKPVMCPPNKGPIRVLCVRIVLRVLKSVCKDSCYLPYLPVACFTRRNAEPFHKQESSPSIALLHADEAK</sequence>
<feature type="chain" id="PRO_5043270696" evidence="2">
    <location>
        <begin position="25"/>
        <end position="277"/>
    </location>
</feature>
<proteinExistence type="predicted"/>
<dbReference type="EMBL" id="CAMXCT030002079">
    <property type="protein sequence ID" value="CAL4782780.1"/>
    <property type="molecule type" value="Genomic_DNA"/>
</dbReference>
<dbReference type="Gene3D" id="1.25.40.10">
    <property type="entry name" value="Tetratricopeptide repeat domain"/>
    <property type="match status" value="1"/>
</dbReference>
<feature type="repeat" description="TPR" evidence="1">
    <location>
        <begin position="107"/>
        <end position="140"/>
    </location>
</feature>
<reference evidence="3" key="1">
    <citation type="submission" date="2022-10" db="EMBL/GenBank/DDBJ databases">
        <authorList>
            <person name="Chen Y."/>
            <person name="Dougan E. K."/>
            <person name="Chan C."/>
            <person name="Rhodes N."/>
            <person name="Thang M."/>
        </authorList>
    </citation>
    <scope>NUCLEOTIDE SEQUENCE</scope>
</reference>
<dbReference type="PROSITE" id="PS50005">
    <property type="entry name" value="TPR"/>
    <property type="match status" value="1"/>
</dbReference>
<dbReference type="SUPFAM" id="SSF48452">
    <property type="entry name" value="TPR-like"/>
    <property type="match status" value="1"/>
</dbReference>
<evidence type="ECO:0000313" key="4">
    <source>
        <dbReference type="EMBL" id="CAL4782780.1"/>
    </source>
</evidence>
<dbReference type="SMART" id="SM00028">
    <property type="entry name" value="TPR"/>
    <property type="match status" value="2"/>
</dbReference>
<evidence type="ECO:0000256" key="2">
    <source>
        <dbReference type="SAM" id="SignalP"/>
    </source>
</evidence>
<gene>
    <name evidence="3" type="ORF">C1SCF055_LOCUS22030</name>
</gene>
<dbReference type="EMBL" id="CAMXCT020002079">
    <property type="protein sequence ID" value="CAL1148843.1"/>
    <property type="molecule type" value="Genomic_DNA"/>
</dbReference>
<dbReference type="GO" id="GO:0016829">
    <property type="term" value="F:lyase activity"/>
    <property type="evidence" value="ECO:0007669"/>
    <property type="project" value="UniProtKB-KW"/>
</dbReference>
<keyword evidence="5" id="KW-1185">Reference proteome</keyword>
<evidence type="ECO:0000256" key="1">
    <source>
        <dbReference type="PROSITE-ProRule" id="PRU00339"/>
    </source>
</evidence>
<dbReference type="Proteomes" id="UP001152797">
    <property type="component" value="Unassembled WGS sequence"/>
</dbReference>
<dbReference type="EMBL" id="CAMXCT010002079">
    <property type="protein sequence ID" value="CAI3995468.1"/>
    <property type="molecule type" value="Genomic_DNA"/>
</dbReference>
<reference evidence="4 5" key="2">
    <citation type="submission" date="2024-05" db="EMBL/GenBank/DDBJ databases">
        <authorList>
            <person name="Chen Y."/>
            <person name="Shah S."/>
            <person name="Dougan E. K."/>
            <person name="Thang M."/>
            <person name="Chan C."/>
        </authorList>
    </citation>
    <scope>NUCLEOTIDE SEQUENCE [LARGE SCALE GENOMIC DNA]</scope>
</reference>
<dbReference type="AlphaFoldDB" id="A0A9P1CR76"/>
<evidence type="ECO:0000313" key="3">
    <source>
        <dbReference type="EMBL" id="CAI3995468.1"/>
    </source>
</evidence>
<dbReference type="GO" id="GO:0016787">
    <property type="term" value="F:hydrolase activity"/>
    <property type="evidence" value="ECO:0007669"/>
    <property type="project" value="UniProtKB-KW"/>
</dbReference>
<name>A0A9P1CR76_9DINO</name>
<feature type="signal peptide" evidence="2">
    <location>
        <begin position="1"/>
        <end position="24"/>
    </location>
</feature>
<dbReference type="Pfam" id="PF13432">
    <property type="entry name" value="TPR_16"/>
    <property type="match status" value="1"/>
</dbReference>
<comment type="caution">
    <text evidence="3">The sequence shown here is derived from an EMBL/GenBank/DDBJ whole genome shotgun (WGS) entry which is preliminary data.</text>
</comment>
<dbReference type="InterPro" id="IPR019734">
    <property type="entry name" value="TPR_rpt"/>
</dbReference>
<accession>A0A9P1CR76</accession>
<keyword evidence="4" id="KW-0378">Hydrolase</keyword>
<dbReference type="OrthoDB" id="431027at2759"/>
<organism evidence="3">
    <name type="scientific">Cladocopium goreaui</name>
    <dbReference type="NCBI Taxonomy" id="2562237"/>
    <lineage>
        <taxon>Eukaryota</taxon>
        <taxon>Sar</taxon>
        <taxon>Alveolata</taxon>
        <taxon>Dinophyceae</taxon>
        <taxon>Suessiales</taxon>
        <taxon>Symbiodiniaceae</taxon>
        <taxon>Cladocopium</taxon>
    </lineage>
</organism>
<keyword evidence="2" id="KW-0732">Signal</keyword>
<keyword evidence="4" id="KW-0456">Lyase</keyword>
<keyword evidence="1" id="KW-0802">TPR repeat</keyword>